<reference evidence="2 3" key="2">
    <citation type="submission" date="2019-09" db="EMBL/GenBank/DDBJ databases">
        <authorList>
            <person name="Mazur A."/>
        </authorList>
    </citation>
    <scope>NUCLEOTIDE SEQUENCE [LARGE SCALE GENOMIC DNA]</scope>
    <source>
        <strain evidence="2 3">3729k</strain>
    </source>
</reference>
<organism evidence="2 3">
    <name type="scientific">Arenimonas fontis</name>
    <dbReference type="NCBI Taxonomy" id="2608255"/>
    <lineage>
        <taxon>Bacteria</taxon>
        <taxon>Pseudomonadati</taxon>
        <taxon>Pseudomonadota</taxon>
        <taxon>Gammaproteobacteria</taxon>
        <taxon>Lysobacterales</taxon>
        <taxon>Lysobacteraceae</taxon>
        <taxon>Arenimonas</taxon>
    </lineage>
</organism>
<sequence length="164" mass="17860">MGAARRDDGVPNQRGVPAMRRSPFSLLTGLLLALGLAPAVAQNLVQSGEITLHYNAVPSTSLTPDVARRYGITRSANRILVNIALRQGVPGADLAVPAQVTVAATNLNGQRMDLRVREVREGEAIYYLAEARVVGRDTLRFEVVARPEGGEPIRVEFRQDFFPE</sequence>
<evidence type="ECO:0000259" key="1">
    <source>
        <dbReference type="Pfam" id="PF14467"/>
    </source>
</evidence>
<dbReference type="EMBL" id="VUOD01000003">
    <property type="protein sequence ID" value="KAA2285170.1"/>
    <property type="molecule type" value="Genomic_DNA"/>
</dbReference>
<accession>A0A5B2ZD82</accession>
<comment type="caution">
    <text evidence="2">The sequence shown here is derived from an EMBL/GenBank/DDBJ whole genome shotgun (WGS) entry which is preliminary data.</text>
</comment>
<proteinExistence type="predicted"/>
<dbReference type="Gene3D" id="2.60.40.3340">
    <property type="entry name" value="Domain of unknown function DUF4426"/>
    <property type="match status" value="1"/>
</dbReference>
<gene>
    <name evidence="2" type="ORF">F0415_04415</name>
</gene>
<reference evidence="2 3" key="1">
    <citation type="submission" date="2019-09" db="EMBL/GenBank/DDBJ databases">
        <title>Arenimonas chukotkensis sp. nov., a bacterium isolated from Chukotka hot spring, Arctic region, Russia.</title>
        <authorList>
            <person name="Zayulina K.S."/>
            <person name="Prokofeva M.I."/>
            <person name="Elcheninov A.G."/>
            <person name="Novikov A."/>
            <person name="Kochetkova T.V."/>
            <person name="Kublanov I.V."/>
        </authorList>
    </citation>
    <scope>NUCLEOTIDE SEQUENCE [LARGE SCALE GENOMIC DNA]</scope>
    <source>
        <strain evidence="2 3">3729k</strain>
    </source>
</reference>
<dbReference type="Proteomes" id="UP000322165">
    <property type="component" value="Unassembled WGS sequence"/>
</dbReference>
<evidence type="ECO:0000313" key="3">
    <source>
        <dbReference type="Proteomes" id="UP000322165"/>
    </source>
</evidence>
<name>A0A5B2ZD82_9GAMM</name>
<feature type="domain" description="DUF4426" evidence="1">
    <location>
        <begin position="46"/>
        <end position="164"/>
    </location>
</feature>
<dbReference type="Pfam" id="PF14467">
    <property type="entry name" value="DUF4426"/>
    <property type="match status" value="1"/>
</dbReference>
<evidence type="ECO:0000313" key="2">
    <source>
        <dbReference type="EMBL" id="KAA2285170.1"/>
    </source>
</evidence>
<dbReference type="InterPro" id="IPR025218">
    <property type="entry name" value="DUF4426"/>
</dbReference>
<keyword evidence="3" id="KW-1185">Reference proteome</keyword>
<dbReference type="AlphaFoldDB" id="A0A5B2ZD82"/>
<protein>
    <submittedName>
        <fullName evidence="2">DUF4426 domain-containing protein</fullName>
    </submittedName>
</protein>